<dbReference type="EMBL" id="JAFHLB010000024">
    <property type="protein sequence ID" value="MBN3579325.1"/>
    <property type="molecule type" value="Genomic_DNA"/>
</dbReference>
<reference evidence="2 3" key="1">
    <citation type="submission" date="2021-02" db="EMBL/GenBank/DDBJ databases">
        <title>Draft Genome Sequences of 5 Vibrio neptunius Strains Isolated From of Bivalve Hatcheries.</title>
        <authorList>
            <person name="Galvis F."/>
            <person name="Barja J.L."/>
            <person name="Lemos M.L."/>
            <person name="Balado M."/>
        </authorList>
    </citation>
    <scope>NUCLEOTIDE SEQUENCE [LARGE SCALE GENOMIC DNA]</scope>
    <source>
        <strain evidence="2 3">PP-145.98</strain>
    </source>
</reference>
<sequence>MQKLYPIVLSVLLLFGCKSTVEQNDYNNQLEETDSNASHIEKNAKKLDLDKTLTIDHSRLAARENQYLAPSRVDFFNDDKLNTQLLKNNPQIGLDLPFRVLSYVEEGKKKVIYTDAKFLKKRHGITDEAALSQYESQIKSLVNGLDKAAPVPSDGVTEDYGIEKLVSVHDFKTTIKNIKKDVLAQDDTIWFMNWDYRAHAHAIGERLTKATLLVFGGPVPGAKSMENFPSIGLDAFGQKVLVTEENGQVVVRYNNIVSISKLHYGHSSIAHRVINYRLQKTLGGAVK</sequence>
<evidence type="ECO:0000313" key="3">
    <source>
        <dbReference type="Proteomes" id="UP000779070"/>
    </source>
</evidence>
<dbReference type="PROSITE" id="PS51257">
    <property type="entry name" value="PROKAR_LIPOPROTEIN"/>
    <property type="match status" value="1"/>
</dbReference>
<accession>A0ABS3A4C9</accession>
<dbReference type="PANTHER" id="PTHR38342">
    <property type="entry name" value="SLR5037 PROTEIN"/>
    <property type="match status" value="1"/>
</dbReference>
<dbReference type="RefSeq" id="WP_206371302.1">
    <property type="nucleotide sequence ID" value="NZ_CAWPTM010000096.1"/>
</dbReference>
<evidence type="ECO:0000259" key="1">
    <source>
        <dbReference type="Pfam" id="PF03625"/>
    </source>
</evidence>
<feature type="domain" description="DUF302" evidence="1">
    <location>
        <begin position="195"/>
        <end position="255"/>
    </location>
</feature>
<keyword evidence="3" id="KW-1185">Reference proteome</keyword>
<comment type="caution">
    <text evidence="2">The sequence shown here is derived from an EMBL/GenBank/DDBJ whole genome shotgun (WGS) entry which is preliminary data.</text>
</comment>
<name>A0ABS3A4C9_9VIBR</name>
<protein>
    <submittedName>
        <fullName evidence="2">DUF302 domain-containing protein</fullName>
    </submittedName>
</protein>
<dbReference type="Proteomes" id="UP000779070">
    <property type="component" value="Unassembled WGS sequence"/>
</dbReference>
<dbReference type="Pfam" id="PF03625">
    <property type="entry name" value="DUF302"/>
    <property type="match status" value="2"/>
</dbReference>
<gene>
    <name evidence="2" type="ORF">JYA62_16810</name>
</gene>
<evidence type="ECO:0000313" key="2">
    <source>
        <dbReference type="EMBL" id="MBN3579325.1"/>
    </source>
</evidence>
<dbReference type="InterPro" id="IPR035923">
    <property type="entry name" value="TT1751-like_sf"/>
</dbReference>
<organism evidence="2 3">
    <name type="scientific">Vibrio neptunius</name>
    <dbReference type="NCBI Taxonomy" id="170651"/>
    <lineage>
        <taxon>Bacteria</taxon>
        <taxon>Pseudomonadati</taxon>
        <taxon>Pseudomonadota</taxon>
        <taxon>Gammaproteobacteria</taxon>
        <taxon>Vibrionales</taxon>
        <taxon>Vibrionaceae</taxon>
        <taxon>Vibrio</taxon>
    </lineage>
</organism>
<dbReference type="SUPFAM" id="SSF103247">
    <property type="entry name" value="TT1751-like"/>
    <property type="match status" value="2"/>
</dbReference>
<dbReference type="PANTHER" id="PTHR38342:SF2">
    <property type="entry name" value="INNER MEMBRANE OR EXPORTED"/>
    <property type="match status" value="1"/>
</dbReference>
<feature type="domain" description="DUF302" evidence="1">
    <location>
        <begin position="55"/>
        <end position="115"/>
    </location>
</feature>
<dbReference type="Gene3D" id="3.30.310.70">
    <property type="entry name" value="TT1751-like domain"/>
    <property type="match status" value="2"/>
</dbReference>
<dbReference type="InterPro" id="IPR005180">
    <property type="entry name" value="DUF302"/>
</dbReference>
<proteinExistence type="predicted"/>